<reference evidence="2" key="1">
    <citation type="submission" date="2016-10" db="EMBL/GenBank/DDBJ databases">
        <authorList>
            <person name="Varghese N."/>
            <person name="Submissions S."/>
        </authorList>
    </citation>
    <scope>NUCLEOTIDE SEQUENCE [LARGE SCALE GENOMIC DNA]</scope>
    <source>
        <strain evidence="2">DSM 17616</strain>
    </source>
</reference>
<dbReference type="OrthoDB" id="5591889at2"/>
<dbReference type="Pfam" id="PF11102">
    <property type="entry name" value="YjbF"/>
    <property type="match status" value="1"/>
</dbReference>
<dbReference type="Proteomes" id="UP000199371">
    <property type="component" value="Unassembled WGS sequence"/>
</dbReference>
<dbReference type="STRING" id="173990.SAMN05660691_01278"/>
<organism evidence="1 2">
    <name type="scientific">Rheinheimera pacifica</name>
    <dbReference type="NCBI Taxonomy" id="173990"/>
    <lineage>
        <taxon>Bacteria</taxon>
        <taxon>Pseudomonadati</taxon>
        <taxon>Pseudomonadota</taxon>
        <taxon>Gammaproteobacteria</taxon>
        <taxon>Chromatiales</taxon>
        <taxon>Chromatiaceae</taxon>
        <taxon>Rheinheimera</taxon>
    </lineage>
</organism>
<name>A0A1H6KV51_9GAMM</name>
<sequence>MLLTLTACAGTYHSYLDSLKLAFAKTPDAELSLAEVQQAQYDLLYVKHGERAQAVMVLMHLEAGQHKWVSADNAMLIMEQGRLVRTLGLENDLLHLTNTVNDPVRHINTIQQDNSWLRLADWHNGEYGYALRSRFEVLPAQQLTVFQQKLNTTLVVEYVKYEDSANYLRFDGNWQNYFWFDSESGILVKSEQTLSPFLQPITMTYASRIARLLSPAAAQQIGGAQ</sequence>
<dbReference type="SUPFAM" id="SSF159270">
    <property type="entry name" value="YmcC-like"/>
    <property type="match status" value="1"/>
</dbReference>
<accession>A0A1H6KV51</accession>
<keyword evidence="1" id="KW-0449">Lipoprotein</keyword>
<evidence type="ECO:0000313" key="2">
    <source>
        <dbReference type="Proteomes" id="UP000199371"/>
    </source>
</evidence>
<protein>
    <submittedName>
        <fullName evidence="1">Group 4 capsule polysaccharide lipoprotein gfcB, YjbF</fullName>
    </submittedName>
</protein>
<dbReference type="InterPro" id="IPR021308">
    <property type="entry name" value="GfcB"/>
</dbReference>
<proteinExistence type="predicted"/>
<keyword evidence="2" id="KW-1185">Reference proteome</keyword>
<dbReference type="InterPro" id="IPR023373">
    <property type="entry name" value="YmcC_sf"/>
</dbReference>
<dbReference type="AlphaFoldDB" id="A0A1H6KV51"/>
<dbReference type="Gene3D" id="2.40.360.10">
    <property type="entry name" value="YmcC-like"/>
    <property type="match status" value="1"/>
</dbReference>
<gene>
    <name evidence="1" type="ORF">SAMN05660691_01278</name>
</gene>
<dbReference type="EMBL" id="FNXF01000003">
    <property type="protein sequence ID" value="SEH75533.1"/>
    <property type="molecule type" value="Genomic_DNA"/>
</dbReference>
<evidence type="ECO:0000313" key="1">
    <source>
        <dbReference type="EMBL" id="SEH75533.1"/>
    </source>
</evidence>